<dbReference type="InterPro" id="IPR009071">
    <property type="entry name" value="HMG_box_dom"/>
</dbReference>
<dbReference type="SUPFAM" id="SSF47095">
    <property type="entry name" value="HMG-box"/>
    <property type="match status" value="2"/>
</dbReference>
<comment type="caution">
    <text evidence="2">The sequence shown here is derived from an EMBL/GenBank/DDBJ whole genome shotgun (WGS) entry which is preliminary data.</text>
</comment>
<name>A0A397TP63_9GLOM</name>
<dbReference type="Gene3D" id="1.10.30.10">
    <property type="entry name" value="High mobility group box domain"/>
    <property type="match status" value="2"/>
</dbReference>
<gene>
    <name evidence="2" type="ORF">C1645_746511</name>
</gene>
<organism evidence="2 3">
    <name type="scientific">Glomus cerebriforme</name>
    <dbReference type="NCBI Taxonomy" id="658196"/>
    <lineage>
        <taxon>Eukaryota</taxon>
        <taxon>Fungi</taxon>
        <taxon>Fungi incertae sedis</taxon>
        <taxon>Mucoromycota</taxon>
        <taxon>Glomeromycotina</taxon>
        <taxon>Glomeromycetes</taxon>
        <taxon>Glomerales</taxon>
        <taxon>Glomeraceae</taxon>
        <taxon>Glomus</taxon>
    </lineage>
</organism>
<dbReference type="Pfam" id="PF00505">
    <property type="entry name" value="HMG_box"/>
    <property type="match status" value="1"/>
</dbReference>
<evidence type="ECO:0000313" key="3">
    <source>
        <dbReference type="Proteomes" id="UP000265703"/>
    </source>
</evidence>
<proteinExistence type="predicted"/>
<sequence>METTYTIQDYEMETIEDYPYEVEKIDIFKDYGLELENISFEVSLEEKLENVPCKMETNVKPFEDPLNNSYFLHYLNCNIVSYDHFRLYNDSSYLTTLYLEYLNHLVENCRPDFPPNIKVEEFVDENQNNKKIKDMSKMNGGNSFMVYRKYLKKHLETVGINLPMQVLSLLSSILWRNESKYVKDHYRELSEQIKKLHSNNLQENIRNNSYKTIRNEKNMKQNGGNSFMIYRSKLHEYLKSTGQTLSMTELSSLASVLWHKEPDSVKTQFKGILDQTKKMLNEEISKLHYRQ</sequence>
<protein>
    <recommendedName>
        <fullName evidence="1">HMG box domain-containing protein</fullName>
    </recommendedName>
</protein>
<dbReference type="InterPro" id="IPR036910">
    <property type="entry name" value="HMG_box_dom_sf"/>
</dbReference>
<dbReference type="OrthoDB" id="6247875at2759"/>
<feature type="domain" description="HMG box" evidence="1">
    <location>
        <begin position="225"/>
        <end position="285"/>
    </location>
</feature>
<reference evidence="2 3" key="1">
    <citation type="submission" date="2018-06" db="EMBL/GenBank/DDBJ databases">
        <title>Comparative genomics reveals the genomic features of Rhizophagus irregularis, R. cerebriforme, R. diaphanum and Gigaspora rosea, and their symbiotic lifestyle signature.</title>
        <authorList>
            <person name="Morin E."/>
            <person name="San Clemente H."/>
            <person name="Chen E.C.H."/>
            <person name="De La Providencia I."/>
            <person name="Hainaut M."/>
            <person name="Kuo A."/>
            <person name="Kohler A."/>
            <person name="Murat C."/>
            <person name="Tang N."/>
            <person name="Roy S."/>
            <person name="Loubradou J."/>
            <person name="Henrissat B."/>
            <person name="Grigoriev I.V."/>
            <person name="Corradi N."/>
            <person name="Roux C."/>
            <person name="Martin F.M."/>
        </authorList>
    </citation>
    <scope>NUCLEOTIDE SEQUENCE [LARGE SCALE GENOMIC DNA]</scope>
    <source>
        <strain evidence="2 3">DAOM 227022</strain>
    </source>
</reference>
<dbReference type="EMBL" id="QKYT01000001">
    <property type="protein sequence ID" value="RIA99712.1"/>
    <property type="molecule type" value="Genomic_DNA"/>
</dbReference>
<evidence type="ECO:0000313" key="2">
    <source>
        <dbReference type="EMBL" id="RIA99712.1"/>
    </source>
</evidence>
<evidence type="ECO:0000259" key="1">
    <source>
        <dbReference type="Pfam" id="PF00505"/>
    </source>
</evidence>
<accession>A0A397TP63</accession>
<dbReference type="Proteomes" id="UP000265703">
    <property type="component" value="Unassembled WGS sequence"/>
</dbReference>
<keyword evidence="3" id="KW-1185">Reference proteome</keyword>
<dbReference type="AlphaFoldDB" id="A0A397TP63"/>